<dbReference type="PANTHER" id="PTHR36964">
    <property type="entry name" value="PROTEIN-METHIONINE-SULFOXIDE REDUCTASE HEME-BINDING SUBUNIT MSRQ"/>
    <property type="match status" value="1"/>
</dbReference>
<evidence type="ECO:0000256" key="3">
    <source>
        <dbReference type="ARBA" id="ARBA00022692"/>
    </source>
</evidence>
<dbReference type="InterPro" id="IPR022837">
    <property type="entry name" value="MsrQ-like"/>
</dbReference>
<keyword evidence="6 7" id="KW-0472">Membrane</keyword>
<dbReference type="Proteomes" id="UP001597327">
    <property type="component" value="Unassembled WGS sequence"/>
</dbReference>
<feature type="transmembrane region" description="Helical" evidence="7">
    <location>
        <begin position="64"/>
        <end position="82"/>
    </location>
</feature>
<feature type="transmembrane region" description="Helical" evidence="7">
    <location>
        <begin position="161"/>
        <end position="179"/>
    </location>
</feature>
<keyword evidence="7" id="KW-0285">Flavoprotein</keyword>
<comment type="caution">
    <text evidence="9">The sequence shown here is derived from an EMBL/GenBank/DDBJ whole genome shotgun (WGS) entry which is preliminary data.</text>
</comment>
<reference evidence="10" key="1">
    <citation type="journal article" date="2019" name="Int. J. Syst. Evol. Microbiol.">
        <title>The Global Catalogue of Microorganisms (GCM) 10K type strain sequencing project: providing services to taxonomists for standard genome sequencing and annotation.</title>
        <authorList>
            <consortium name="The Broad Institute Genomics Platform"/>
            <consortium name="The Broad Institute Genome Sequencing Center for Infectious Disease"/>
            <person name="Wu L."/>
            <person name="Ma J."/>
        </authorList>
    </citation>
    <scope>NUCLEOTIDE SEQUENCE [LARGE SCALE GENOMIC DNA]</scope>
    <source>
        <strain evidence="10">JCM 3369</strain>
    </source>
</reference>
<comment type="cofactor">
    <cofactor evidence="7">
        <name>heme b</name>
        <dbReference type="ChEBI" id="CHEBI:60344"/>
    </cofactor>
    <text evidence="7">Binds 1 heme b (iron(II)-protoporphyrin IX) group per subunit.</text>
</comment>
<feature type="transmembrane region" description="Helical" evidence="7">
    <location>
        <begin position="185"/>
        <end position="204"/>
    </location>
</feature>
<accession>A0ABW4K1L6</accession>
<keyword evidence="7" id="KW-0288">FMN</keyword>
<comment type="subunit">
    <text evidence="7">Heterodimer of a catalytic subunit (MsrP) and a heme-binding subunit (MsrQ).</text>
</comment>
<evidence type="ECO:0000313" key="9">
    <source>
        <dbReference type="EMBL" id="MFD1697676.1"/>
    </source>
</evidence>
<keyword evidence="5 7" id="KW-0408">Iron</keyword>
<comment type="cofactor">
    <cofactor evidence="7">
        <name>FMN</name>
        <dbReference type="ChEBI" id="CHEBI:58210"/>
    </cofactor>
    <text evidence="7">Binds 1 FMN per subunit.</text>
</comment>
<proteinExistence type="inferred from homology"/>
<feature type="transmembrane region" description="Helical" evidence="7">
    <location>
        <begin position="258"/>
        <end position="278"/>
    </location>
</feature>
<comment type="similarity">
    <text evidence="7">Belongs to the MsrQ family.</text>
</comment>
<evidence type="ECO:0000256" key="4">
    <source>
        <dbReference type="ARBA" id="ARBA00022989"/>
    </source>
</evidence>
<comment type="function">
    <text evidence="7">Part of the MsrPQ system that repairs oxidized periplasmic proteins containing methionine sulfoxide residues (Met-O), using respiratory chain electrons. Thus protects these proteins from oxidative-stress damage caused by reactive species of oxygen and chlorine generated by the host defense mechanisms. MsrPQ is essential for the maintenance of envelope integrity under bleach stress, rescuing a wide series of structurally unrelated periplasmic proteins from methionine oxidation. MsrQ provides electrons for reduction to the reductase catalytic subunit MsrP, using the quinone pool of the respiratory chain.</text>
</comment>
<organism evidence="9 10">
    <name type="scientific">Roseibium aestuarii</name>
    <dbReference type="NCBI Taxonomy" id="2600299"/>
    <lineage>
        <taxon>Bacteria</taxon>
        <taxon>Pseudomonadati</taxon>
        <taxon>Pseudomonadota</taxon>
        <taxon>Alphaproteobacteria</taxon>
        <taxon>Hyphomicrobiales</taxon>
        <taxon>Stappiaceae</taxon>
        <taxon>Roseibium</taxon>
    </lineage>
</organism>
<dbReference type="InterPro" id="IPR013130">
    <property type="entry name" value="Fe3_Rdtase_TM_dom"/>
</dbReference>
<keyword evidence="10" id="KW-1185">Reference proteome</keyword>
<keyword evidence="7" id="KW-0349">Heme</keyword>
<protein>
    <recommendedName>
        <fullName evidence="7">Protein-methionine-sulfoxide reductase heme-binding subunit MsrQ</fullName>
    </recommendedName>
    <alternativeName>
        <fullName evidence="7">Flavocytochrome MsrQ</fullName>
    </alternativeName>
</protein>
<evidence type="ECO:0000256" key="6">
    <source>
        <dbReference type="ARBA" id="ARBA00023136"/>
    </source>
</evidence>
<feature type="transmembrane region" description="Helical" evidence="7">
    <location>
        <begin position="216"/>
        <end position="238"/>
    </location>
</feature>
<dbReference type="PANTHER" id="PTHR36964:SF1">
    <property type="entry name" value="PROTEIN-METHIONINE-SULFOXIDE REDUCTASE HEME-BINDING SUBUNIT MSRQ"/>
    <property type="match status" value="1"/>
</dbReference>
<evidence type="ECO:0000256" key="7">
    <source>
        <dbReference type="HAMAP-Rule" id="MF_01207"/>
    </source>
</evidence>
<evidence type="ECO:0000313" key="10">
    <source>
        <dbReference type="Proteomes" id="UP001597327"/>
    </source>
</evidence>
<comment type="caution">
    <text evidence="7">Lacks conserved residue(s) required for the propagation of feature annotation.</text>
</comment>
<dbReference type="HAMAP" id="MF_01207">
    <property type="entry name" value="MsrQ"/>
    <property type="match status" value="1"/>
</dbReference>
<dbReference type="RefSeq" id="WP_149893161.1">
    <property type="nucleotide sequence ID" value="NZ_JBHUFA010000016.1"/>
</dbReference>
<feature type="transmembrane region" description="Helical" evidence="7">
    <location>
        <begin position="124"/>
        <end position="149"/>
    </location>
</feature>
<keyword evidence="3 7" id="KW-0812">Transmembrane</keyword>
<evidence type="ECO:0000256" key="5">
    <source>
        <dbReference type="ARBA" id="ARBA00023004"/>
    </source>
</evidence>
<sequence>MTATVFSRLAPLAPWTDRTGQLSVLRLVVFLALLVPGVLVFQDLAFGPIRPEPFEFALHQTGEWAVRILVLSLAVTPIRRIFRWNRVIGLRRMIGVTALAYAMLHLGLYMAQENWVLPKIASEIALRFYLTIGFVALLALIALGATSFDRAIRTMGPRWTTLHRLVYPATALALFHHFLQAKADVSAATLLSGLFVLLMLYRLIAARRWRLENIGILTAAALVASALTAGLEYAWYALATNLPAERVFMANFNLALSLRPAVLVLLAGLAVAAIRLGLTLATSLKARLRAA</sequence>
<name>A0ABW4K1L6_9HYPH</name>
<evidence type="ECO:0000256" key="1">
    <source>
        <dbReference type="ARBA" id="ARBA00004141"/>
    </source>
</evidence>
<keyword evidence="2 7" id="KW-0813">Transport</keyword>
<gene>
    <name evidence="7" type="primary">msrQ</name>
    <name evidence="9" type="ORF">ACFSC7_19320</name>
</gene>
<keyword evidence="7" id="KW-0479">Metal-binding</keyword>
<dbReference type="EMBL" id="JBHUFA010000016">
    <property type="protein sequence ID" value="MFD1697676.1"/>
    <property type="molecule type" value="Genomic_DNA"/>
</dbReference>
<feature type="transmembrane region" description="Helical" evidence="7">
    <location>
        <begin position="24"/>
        <end position="44"/>
    </location>
</feature>
<keyword evidence="7" id="KW-0249">Electron transport</keyword>
<keyword evidence="4 7" id="KW-1133">Transmembrane helix</keyword>
<evidence type="ECO:0000256" key="2">
    <source>
        <dbReference type="ARBA" id="ARBA00022448"/>
    </source>
</evidence>
<dbReference type="Pfam" id="PF01794">
    <property type="entry name" value="Ferric_reduct"/>
    <property type="match status" value="1"/>
</dbReference>
<feature type="domain" description="Ferric oxidoreductase" evidence="8">
    <location>
        <begin position="61"/>
        <end position="173"/>
    </location>
</feature>
<keyword evidence="7" id="KW-1003">Cell membrane</keyword>
<comment type="subcellular location">
    <subcellularLocation>
        <location evidence="7">Cell membrane</location>
        <topology evidence="7">Multi-pass membrane protein</topology>
    </subcellularLocation>
    <subcellularLocation>
        <location evidence="1">Membrane</location>
        <topology evidence="1">Multi-pass membrane protein</topology>
    </subcellularLocation>
</comment>
<evidence type="ECO:0000259" key="8">
    <source>
        <dbReference type="Pfam" id="PF01794"/>
    </source>
</evidence>
<feature type="transmembrane region" description="Helical" evidence="7">
    <location>
        <begin position="94"/>
        <end position="112"/>
    </location>
</feature>